<sequence length="84" mass="8990">MIVARGLPWSSYVAANDQIKSICRLAQIIDARLGVGSPRTSTDRSDGMLIGSSDESVVLFALVSIVMSVDKSHPFITISNCHAI</sequence>
<protein>
    <submittedName>
        <fullName evidence="1">Uncharacterized protein</fullName>
    </submittedName>
</protein>
<organism evidence="1">
    <name type="scientific">Anguilla anguilla</name>
    <name type="common">European freshwater eel</name>
    <name type="synonym">Muraena anguilla</name>
    <dbReference type="NCBI Taxonomy" id="7936"/>
    <lineage>
        <taxon>Eukaryota</taxon>
        <taxon>Metazoa</taxon>
        <taxon>Chordata</taxon>
        <taxon>Craniata</taxon>
        <taxon>Vertebrata</taxon>
        <taxon>Euteleostomi</taxon>
        <taxon>Actinopterygii</taxon>
        <taxon>Neopterygii</taxon>
        <taxon>Teleostei</taxon>
        <taxon>Anguilliformes</taxon>
        <taxon>Anguillidae</taxon>
        <taxon>Anguilla</taxon>
    </lineage>
</organism>
<name>A0A0E9XTU7_ANGAN</name>
<accession>A0A0E9XTU7</accession>
<reference evidence="1" key="2">
    <citation type="journal article" date="2015" name="Fish Shellfish Immunol.">
        <title>Early steps in the European eel (Anguilla anguilla)-Vibrio vulnificus interaction in the gills: Role of the RtxA13 toxin.</title>
        <authorList>
            <person name="Callol A."/>
            <person name="Pajuelo D."/>
            <person name="Ebbesson L."/>
            <person name="Teles M."/>
            <person name="MacKenzie S."/>
            <person name="Amaro C."/>
        </authorList>
    </citation>
    <scope>NUCLEOTIDE SEQUENCE</scope>
</reference>
<dbReference type="AlphaFoldDB" id="A0A0E9XTU7"/>
<proteinExistence type="predicted"/>
<dbReference type="EMBL" id="GBXM01002405">
    <property type="protein sequence ID" value="JAI06173.1"/>
    <property type="molecule type" value="Transcribed_RNA"/>
</dbReference>
<reference evidence="1" key="1">
    <citation type="submission" date="2014-11" db="EMBL/GenBank/DDBJ databases">
        <authorList>
            <person name="Amaro Gonzalez C."/>
        </authorList>
    </citation>
    <scope>NUCLEOTIDE SEQUENCE</scope>
</reference>
<evidence type="ECO:0000313" key="1">
    <source>
        <dbReference type="EMBL" id="JAI06173.1"/>
    </source>
</evidence>